<gene>
    <name evidence="1" type="ORF">HJG60_008008</name>
</gene>
<sequence length="139" mass="15556">MSAYSVQHSSEQKVNRETGDGPVFISFPFQTLYHSVQPACQHHLLVSHQSMVTTSGQQQPLPCCLGFDPGVHCCTQEMALIWSIPYQPPPASANLCAHDNLIISSSGDPHIKPNLIRLYMVIFIDLERLRKVPDKNLFL</sequence>
<accession>A0A834BLG0</accession>
<dbReference type="AlphaFoldDB" id="A0A834BLG0"/>
<comment type="caution">
    <text evidence="1">The sequence shown here is derived from an EMBL/GenBank/DDBJ whole genome shotgun (WGS) entry which is preliminary data.</text>
</comment>
<evidence type="ECO:0000313" key="2">
    <source>
        <dbReference type="Proteomes" id="UP000664940"/>
    </source>
</evidence>
<organism evidence="1 2">
    <name type="scientific">Phyllostomus discolor</name>
    <name type="common">pale spear-nosed bat</name>
    <dbReference type="NCBI Taxonomy" id="89673"/>
    <lineage>
        <taxon>Eukaryota</taxon>
        <taxon>Metazoa</taxon>
        <taxon>Chordata</taxon>
        <taxon>Craniata</taxon>
        <taxon>Vertebrata</taxon>
        <taxon>Euteleostomi</taxon>
        <taxon>Mammalia</taxon>
        <taxon>Eutheria</taxon>
        <taxon>Laurasiatheria</taxon>
        <taxon>Chiroptera</taxon>
        <taxon>Yangochiroptera</taxon>
        <taxon>Phyllostomidae</taxon>
        <taxon>Phyllostominae</taxon>
        <taxon>Phyllostomus</taxon>
    </lineage>
</organism>
<dbReference type="EMBL" id="JABVXQ010000001">
    <property type="protein sequence ID" value="KAF6131114.1"/>
    <property type="molecule type" value="Genomic_DNA"/>
</dbReference>
<protein>
    <submittedName>
        <fullName evidence="1">Uncharacterized protein</fullName>
    </submittedName>
</protein>
<dbReference type="Proteomes" id="UP000664940">
    <property type="component" value="Unassembled WGS sequence"/>
</dbReference>
<reference evidence="1 2" key="1">
    <citation type="journal article" date="2020" name="Nature">
        <title>Six reference-quality genomes reveal evolution of bat adaptations.</title>
        <authorList>
            <person name="Jebb D."/>
            <person name="Huang Z."/>
            <person name="Pippel M."/>
            <person name="Hughes G.M."/>
            <person name="Lavrichenko K."/>
            <person name="Devanna P."/>
            <person name="Winkler S."/>
            <person name="Jermiin L.S."/>
            <person name="Skirmuntt E.C."/>
            <person name="Katzourakis A."/>
            <person name="Burkitt-Gray L."/>
            <person name="Ray D.A."/>
            <person name="Sullivan K.A.M."/>
            <person name="Roscito J.G."/>
            <person name="Kirilenko B.M."/>
            <person name="Davalos L.M."/>
            <person name="Corthals A.P."/>
            <person name="Power M.L."/>
            <person name="Jones G."/>
            <person name="Ransome R.D."/>
            <person name="Dechmann D.K.N."/>
            <person name="Locatelli A.G."/>
            <person name="Puechmaille S.J."/>
            <person name="Fedrigo O."/>
            <person name="Jarvis E.D."/>
            <person name="Hiller M."/>
            <person name="Vernes S.C."/>
            <person name="Myers E.W."/>
            <person name="Teeling E.C."/>
        </authorList>
    </citation>
    <scope>NUCLEOTIDE SEQUENCE [LARGE SCALE GENOMIC DNA]</scope>
    <source>
        <strain evidence="1">Bat1K_MPI-CBG_1</strain>
    </source>
</reference>
<name>A0A834BLG0_9CHIR</name>
<evidence type="ECO:0000313" key="1">
    <source>
        <dbReference type="EMBL" id="KAF6131114.1"/>
    </source>
</evidence>
<proteinExistence type="predicted"/>